<keyword evidence="4" id="KW-1185">Reference proteome</keyword>
<evidence type="ECO:0000256" key="1">
    <source>
        <dbReference type="SAM" id="Coils"/>
    </source>
</evidence>
<organism evidence="3 4">
    <name type="scientific">Phytophthora sojae (strain P6497)</name>
    <name type="common">Soybean stem and root rot agent</name>
    <name type="synonym">Phytophthora megasperma f. sp. glycines</name>
    <dbReference type="NCBI Taxonomy" id="1094619"/>
    <lineage>
        <taxon>Eukaryota</taxon>
        <taxon>Sar</taxon>
        <taxon>Stramenopiles</taxon>
        <taxon>Oomycota</taxon>
        <taxon>Peronosporomycetes</taxon>
        <taxon>Peronosporales</taxon>
        <taxon>Peronosporaceae</taxon>
        <taxon>Phytophthora</taxon>
    </lineage>
</organism>
<reference evidence="3 4" key="1">
    <citation type="journal article" date="2006" name="Science">
        <title>Phytophthora genome sequences uncover evolutionary origins and mechanisms of pathogenesis.</title>
        <authorList>
            <person name="Tyler B.M."/>
            <person name="Tripathy S."/>
            <person name="Zhang X."/>
            <person name="Dehal P."/>
            <person name="Jiang R.H."/>
            <person name="Aerts A."/>
            <person name="Arredondo F.D."/>
            <person name="Baxter L."/>
            <person name="Bensasson D."/>
            <person name="Beynon J.L."/>
            <person name="Chapman J."/>
            <person name="Damasceno C.M."/>
            <person name="Dorrance A.E."/>
            <person name="Dou D."/>
            <person name="Dickerman A.W."/>
            <person name="Dubchak I.L."/>
            <person name="Garbelotto M."/>
            <person name="Gijzen M."/>
            <person name="Gordon S.G."/>
            <person name="Govers F."/>
            <person name="Grunwald N.J."/>
            <person name="Huang W."/>
            <person name="Ivors K.L."/>
            <person name="Jones R.W."/>
            <person name="Kamoun S."/>
            <person name="Krampis K."/>
            <person name="Lamour K.H."/>
            <person name="Lee M.K."/>
            <person name="McDonald W.H."/>
            <person name="Medina M."/>
            <person name="Meijer H.J."/>
            <person name="Nordberg E.K."/>
            <person name="Maclean D.J."/>
            <person name="Ospina-Giraldo M.D."/>
            <person name="Morris P.F."/>
            <person name="Phuntumart V."/>
            <person name="Putnam N.H."/>
            <person name="Rash S."/>
            <person name="Rose J.K."/>
            <person name="Sakihama Y."/>
            <person name="Salamov A.A."/>
            <person name="Savidor A."/>
            <person name="Scheuring C.F."/>
            <person name="Smith B.M."/>
            <person name="Sobral B.W."/>
            <person name="Terry A."/>
            <person name="Torto-Alalibo T.A."/>
            <person name="Win J."/>
            <person name="Xu Z."/>
            <person name="Zhang H."/>
            <person name="Grigoriev I.V."/>
            <person name="Rokhsar D.S."/>
            <person name="Boore J.L."/>
        </authorList>
    </citation>
    <scope>NUCLEOTIDE SEQUENCE [LARGE SCALE GENOMIC DNA]</scope>
    <source>
        <strain evidence="3 4">P6497</strain>
    </source>
</reference>
<protein>
    <submittedName>
        <fullName evidence="3">Uncharacterized protein</fullName>
    </submittedName>
</protein>
<evidence type="ECO:0000313" key="4">
    <source>
        <dbReference type="Proteomes" id="UP000002640"/>
    </source>
</evidence>
<accession>G5AJ76</accession>
<proteinExistence type="predicted"/>
<dbReference type="InParanoid" id="G5AJ76"/>
<keyword evidence="1" id="KW-0175">Coiled coil</keyword>
<feature type="region of interest" description="Disordered" evidence="2">
    <location>
        <begin position="155"/>
        <end position="195"/>
    </location>
</feature>
<gene>
    <name evidence="3" type="ORF">PHYSODRAFT_536456</name>
</gene>
<dbReference type="GeneID" id="20662265"/>
<dbReference type="OMA" id="EIMLYWA"/>
<dbReference type="PANTHER" id="PTHR37558:SF1">
    <property type="entry name" value="HTH CENPB-TYPE DOMAIN-CONTAINING PROTEIN"/>
    <property type="match status" value="1"/>
</dbReference>
<dbReference type="PANTHER" id="PTHR37558">
    <property type="entry name" value="HTH CENPB-TYPE DOMAIN-CONTAINING PROTEIN"/>
    <property type="match status" value="1"/>
</dbReference>
<evidence type="ECO:0000256" key="2">
    <source>
        <dbReference type="SAM" id="MobiDB-lite"/>
    </source>
</evidence>
<evidence type="ECO:0000313" key="3">
    <source>
        <dbReference type="EMBL" id="EGZ04422.1"/>
    </source>
</evidence>
<dbReference type="EMBL" id="JH159189">
    <property type="protein sequence ID" value="EGZ04422.1"/>
    <property type="molecule type" value="Genomic_DNA"/>
</dbReference>
<dbReference type="AlphaFoldDB" id="G5AJ76"/>
<dbReference type="KEGG" id="psoj:PHYSODRAFT_536456"/>
<dbReference type="RefSeq" id="XP_009540127.1">
    <property type="nucleotide sequence ID" value="XM_009541832.1"/>
</dbReference>
<sequence length="212" mass="24677">MNVFNQIAAHCLLDPAFGLKKQGPAMRTRFTTLMSQFKADQYQSMRKSGTVEEYEEREVLLQNILNQIQDWNEKEAEKKERKSAKQRGIESSGALLRRLAIGELAKDDDDEDLDDSGRKKITKREQLGVVTNALAGARLGAGEEEKAEYEYKTKRLELEREQQQQKLQHGQDDAAKRRDHELALEERRMKADEEREKRMHEFLLKILSEQKD</sequence>
<dbReference type="Proteomes" id="UP000002640">
    <property type="component" value="Unassembled WGS sequence"/>
</dbReference>
<name>G5AJ76_PHYSP</name>
<feature type="coiled-coil region" evidence="1">
    <location>
        <begin position="54"/>
        <end position="81"/>
    </location>
</feature>